<proteinExistence type="predicted"/>
<keyword evidence="1" id="KW-1133">Transmembrane helix</keyword>
<sequence length="213" mass="24662">MTANNTTQSEYFACGIYRRSHRSLETDILHKMQNQRLHNQTEAFNLCKLRIYLVIQSFTLIFITLLNAIYSNITHFNLQPKLASTLDLSNTLTLAQISCDISLPISNCKRIMVTNISPSESKQARAFFFRPYRKKNTHKSKTKATSKHYLLLSTPPVRELGSVMCLYAWSKRKVIEVDLLNQAEFIRYVDQIEKKIAPPFKDVYVSSVRGSRY</sequence>
<evidence type="ECO:0000313" key="2">
    <source>
        <dbReference type="EnsemblMetazoa" id="GPAI020369-PA"/>
    </source>
</evidence>
<organism evidence="2 3">
    <name type="scientific">Glossina pallidipes</name>
    <name type="common">Tsetse fly</name>
    <dbReference type="NCBI Taxonomy" id="7398"/>
    <lineage>
        <taxon>Eukaryota</taxon>
        <taxon>Metazoa</taxon>
        <taxon>Ecdysozoa</taxon>
        <taxon>Arthropoda</taxon>
        <taxon>Hexapoda</taxon>
        <taxon>Insecta</taxon>
        <taxon>Pterygota</taxon>
        <taxon>Neoptera</taxon>
        <taxon>Endopterygota</taxon>
        <taxon>Diptera</taxon>
        <taxon>Brachycera</taxon>
        <taxon>Muscomorpha</taxon>
        <taxon>Hippoboscoidea</taxon>
        <taxon>Glossinidae</taxon>
        <taxon>Glossina</taxon>
    </lineage>
</organism>
<dbReference type="EnsemblMetazoa" id="GPAI020369-RA">
    <property type="protein sequence ID" value="GPAI020369-PA"/>
    <property type="gene ID" value="GPAI020369"/>
</dbReference>
<reference evidence="2" key="2">
    <citation type="submission" date="2020-05" db="UniProtKB">
        <authorList>
            <consortium name="EnsemblMetazoa"/>
        </authorList>
    </citation>
    <scope>IDENTIFICATION</scope>
    <source>
        <strain evidence="2">IAEA</strain>
    </source>
</reference>
<reference evidence="3" key="1">
    <citation type="submission" date="2014-03" db="EMBL/GenBank/DDBJ databases">
        <authorList>
            <person name="Aksoy S."/>
            <person name="Warren W."/>
            <person name="Wilson R.K."/>
        </authorList>
    </citation>
    <scope>NUCLEOTIDE SEQUENCE [LARGE SCALE GENOMIC DNA]</scope>
    <source>
        <strain evidence="3">IAEA</strain>
    </source>
</reference>
<name>A0A1A9ZNT4_GLOPL</name>
<dbReference type="Proteomes" id="UP000092445">
    <property type="component" value="Unassembled WGS sequence"/>
</dbReference>
<keyword evidence="1" id="KW-0472">Membrane</keyword>
<evidence type="ECO:0000313" key="3">
    <source>
        <dbReference type="Proteomes" id="UP000092445"/>
    </source>
</evidence>
<protein>
    <submittedName>
        <fullName evidence="2">Uncharacterized protein</fullName>
    </submittedName>
</protein>
<dbReference type="AlphaFoldDB" id="A0A1A9ZNT4"/>
<keyword evidence="3" id="KW-1185">Reference proteome</keyword>
<feature type="transmembrane region" description="Helical" evidence="1">
    <location>
        <begin position="51"/>
        <end position="70"/>
    </location>
</feature>
<keyword evidence="1" id="KW-0812">Transmembrane</keyword>
<dbReference type="VEuPathDB" id="VectorBase:GPAI020369"/>
<evidence type="ECO:0000256" key="1">
    <source>
        <dbReference type="SAM" id="Phobius"/>
    </source>
</evidence>
<accession>A0A1A9ZNT4</accession>